<gene>
    <name evidence="3" type="ORF">ESB00_12875</name>
</gene>
<protein>
    <recommendedName>
        <fullName evidence="5">Type 4 fimbrial biogenesis protein PilX N-terminal domain-containing protein</fullName>
    </recommendedName>
</protein>
<evidence type="ECO:0000313" key="4">
    <source>
        <dbReference type="Proteomes" id="UP000290218"/>
    </source>
</evidence>
<evidence type="ECO:0000313" key="3">
    <source>
        <dbReference type="EMBL" id="RXK56720.1"/>
    </source>
</evidence>
<feature type="compositionally biased region" description="Polar residues" evidence="1">
    <location>
        <begin position="351"/>
        <end position="363"/>
    </location>
</feature>
<sequence>MNNHRISSFSRERGSALLTVVIFTAVMAILTASMLNYTVSERRGNERNRLILRTKNAAENICLYGAEQITTKLYRLRSATTMAFIGGSNQVTLPPESVLQAASKKYSAGDSTMEIFAGLTSATGLQFIDPAVSPNDPNAGLQVNTATVPIISKATGWHSALGNITSYARQDLAVDFVPLFQFGVFYNMDLEIWPGANMTLAGPVHSNGEINARSAPGFTATIAFLDRVSTSKGFYADANKQGDSIQSNGAIMSGAGGDAPVTFKHTTTGTATAIKSSSNVWRDHKYGNSSETTTTQNNFKVFATNTYAINLRTSVHGVTELVLPAVTGYSKTDNPATATEDERDNGRQIISPPNHQDWNGTSWVDTTDSGAIKEIKISRQAGLYIVANPDDTTRTGKLPDGSNITMLPRTYRAFLNTVGSDLSHTIQEVILPGQPCYGYNNNGTPTDDTDDWMYVNNLPNRYTTSTVIGHNQFLRMLQPSYTHVRRYNGSAWVATDATTLPDGAGYTTGSPTMSSFTDGYFFDMRRATNNSGLAALGASGSFRSSNAYTPRPIAKIDFDLTRFRMCVERTLSGTSGNYAASDTASTIYVVSAPNSGNWTNSIFNPSGTAAAKSLGLGGSFTTFPTSTTLTAQDPYRMYLAPSAPTSAAVITQIATDPSVYAVGGADLVSNSSKKPWYDGVTVYIHSVDAEKRAKTSGVPDRIDSGVRLWNGRGPIISLDGTTYPNKTGFTFCTNDAAYIIGHFNADGTINSTTTATGNGGYSARYPDSANEKLCAVMADAITLLSQPVYSSGTTPYSQSGGWSDSLSAHATGSTAAAWATTQPSSSNGSDGSNTSFVPAALPWSGRTAGTSGSARTTKFDATTTEISSALLVGIVPTKHNPSGLTDGPASSGQNGQVSGGLHNFPRLLEVWGSSGLYIRGSMVAMFESRVAMEPWSQRVYSAPARTWGLHHNLASAAHDLPLEPVLLGARRLGFKEITAAEYATLKAAIEALPH</sequence>
<feature type="transmembrane region" description="Helical" evidence="2">
    <location>
        <begin position="16"/>
        <end position="39"/>
    </location>
</feature>
<keyword evidence="2" id="KW-0812">Transmembrane</keyword>
<proteinExistence type="predicted"/>
<keyword evidence="2" id="KW-1133">Transmembrane helix</keyword>
<comment type="caution">
    <text evidence="3">The sequence shown here is derived from an EMBL/GenBank/DDBJ whole genome shotgun (WGS) entry which is preliminary data.</text>
</comment>
<evidence type="ECO:0000256" key="1">
    <source>
        <dbReference type="SAM" id="MobiDB-lite"/>
    </source>
</evidence>
<keyword evidence="2" id="KW-0472">Membrane</keyword>
<reference evidence="3 4" key="1">
    <citation type="submission" date="2019-01" db="EMBL/GenBank/DDBJ databases">
        <title>Lacunisphaera sp. strain TWA-58.</title>
        <authorList>
            <person name="Chen W.-M."/>
        </authorList>
    </citation>
    <scope>NUCLEOTIDE SEQUENCE [LARGE SCALE GENOMIC DNA]</scope>
    <source>
        <strain evidence="3 4">TWA-58</strain>
    </source>
</reference>
<organism evidence="3 4">
    <name type="scientific">Oleiharenicola lentus</name>
    <dbReference type="NCBI Taxonomy" id="2508720"/>
    <lineage>
        <taxon>Bacteria</taxon>
        <taxon>Pseudomonadati</taxon>
        <taxon>Verrucomicrobiota</taxon>
        <taxon>Opitutia</taxon>
        <taxon>Opitutales</taxon>
        <taxon>Opitutaceae</taxon>
        <taxon>Oleiharenicola</taxon>
    </lineage>
</organism>
<feature type="region of interest" description="Disordered" evidence="1">
    <location>
        <begin position="329"/>
        <end position="363"/>
    </location>
</feature>
<dbReference type="AlphaFoldDB" id="A0A4Q1CCH0"/>
<evidence type="ECO:0008006" key="5">
    <source>
        <dbReference type="Google" id="ProtNLM"/>
    </source>
</evidence>
<name>A0A4Q1CCH0_9BACT</name>
<feature type="region of interest" description="Disordered" evidence="1">
    <location>
        <begin position="818"/>
        <end position="855"/>
    </location>
</feature>
<feature type="compositionally biased region" description="Low complexity" evidence="1">
    <location>
        <begin position="818"/>
        <end position="835"/>
    </location>
</feature>
<accession>A0A4Q1CCH0</accession>
<keyword evidence="4" id="KW-1185">Reference proteome</keyword>
<dbReference type="EMBL" id="SDHX01000001">
    <property type="protein sequence ID" value="RXK56720.1"/>
    <property type="molecule type" value="Genomic_DNA"/>
</dbReference>
<evidence type="ECO:0000256" key="2">
    <source>
        <dbReference type="SAM" id="Phobius"/>
    </source>
</evidence>
<dbReference type="Proteomes" id="UP000290218">
    <property type="component" value="Unassembled WGS sequence"/>
</dbReference>